<protein>
    <submittedName>
        <fullName evidence="2">ParB-like partition protein</fullName>
    </submittedName>
</protein>
<dbReference type="EMBL" id="BK063680">
    <property type="protein sequence ID" value="DBA35610.1"/>
    <property type="molecule type" value="Genomic_DNA"/>
</dbReference>
<dbReference type="GO" id="GO:0045881">
    <property type="term" value="P:positive regulation of sporulation resulting in formation of a cellular spore"/>
    <property type="evidence" value="ECO:0007669"/>
    <property type="project" value="TreeGrafter"/>
</dbReference>
<proteinExistence type="predicted"/>
<organism evidence="2 3">
    <name type="scientific">Caudoviricetes sp. vir335</name>
    <dbReference type="NCBI Taxonomy" id="3068357"/>
    <lineage>
        <taxon>Viruses</taxon>
        <taxon>Duplodnaviria</taxon>
        <taxon>Heunggongvirae</taxon>
        <taxon>Uroviricota</taxon>
        <taxon>Caudoviricetes</taxon>
    </lineage>
</organism>
<dbReference type="InterPro" id="IPR050336">
    <property type="entry name" value="Chromosome_partition/occlusion"/>
</dbReference>
<feature type="domain" description="ParB-like N-terminal" evidence="1">
    <location>
        <begin position="7"/>
        <end position="92"/>
    </location>
</feature>
<evidence type="ECO:0000313" key="2">
    <source>
        <dbReference type="EMBL" id="DBA35610.1"/>
    </source>
</evidence>
<gene>
    <name evidence="2" type="ORF">vir335_00054</name>
</gene>
<sequence>MTKLKIVYMDPRKLTPYENNPRENDNTVPYLMNSISEFGFLIPVVVDSDGIIIAGHTRIKAALELGLKEVPTICASDLTKKQADAFRLIDNKINEQSWWDQDKLREEMDKLDVEWENFGFEPLPDMEDIPVWDGDGGEEVSEAPSEASCDECRLLVIVPEGIDASEVENTVTSLGCKVKVLDRGPAPKLLSSASPALRTSYRSISRRGRGGRFRSASLPSSWRTACRISHTPGWLCRTL</sequence>
<dbReference type="Proteomes" id="UP001302000">
    <property type="component" value="Segment"/>
</dbReference>
<evidence type="ECO:0000313" key="3">
    <source>
        <dbReference type="Proteomes" id="UP001302000"/>
    </source>
</evidence>
<dbReference type="GO" id="GO:0007059">
    <property type="term" value="P:chromosome segregation"/>
    <property type="evidence" value="ECO:0007669"/>
    <property type="project" value="TreeGrafter"/>
</dbReference>
<dbReference type="InterPro" id="IPR036086">
    <property type="entry name" value="ParB/Sulfiredoxin_sf"/>
</dbReference>
<reference evidence="2 3" key="1">
    <citation type="journal article" date="2023" name="Nat. Microbiol.">
        <title>A compendium of viruses from methanogenic archaea reveals their diversity and adaptations to the gut environment.</title>
        <authorList>
            <person name="Medvedeva S."/>
            <person name="Borrel G."/>
            <person name="Krupovic M."/>
            <person name="Gribaldo S."/>
        </authorList>
    </citation>
    <scope>NUCLEOTIDE SEQUENCE [LARGE SCALE GENOMIC DNA]</scope>
</reference>
<name>A0AA86YFG5_9CAUD</name>
<dbReference type="Gene3D" id="3.90.1530.10">
    <property type="entry name" value="Conserved hypothetical protein from pyrococcus furiosus pfu- 392566-001, ParB domain"/>
    <property type="match status" value="1"/>
</dbReference>
<dbReference type="CDD" id="cd16402">
    <property type="entry name" value="ParB_N_like_MT"/>
    <property type="match status" value="1"/>
</dbReference>
<evidence type="ECO:0000259" key="1">
    <source>
        <dbReference type="SMART" id="SM00470"/>
    </source>
</evidence>
<dbReference type="PANTHER" id="PTHR33375">
    <property type="entry name" value="CHROMOSOME-PARTITIONING PROTEIN PARB-RELATED"/>
    <property type="match status" value="1"/>
</dbReference>
<dbReference type="RefSeq" id="YP_013605514.1">
    <property type="nucleotide sequence ID" value="NC_134205.1"/>
</dbReference>
<dbReference type="Pfam" id="PF02195">
    <property type="entry name" value="ParB_N"/>
    <property type="match status" value="1"/>
</dbReference>
<dbReference type="InterPro" id="IPR003115">
    <property type="entry name" value="ParB_N"/>
</dbReference>
<accession>A0AA86YFG5</accession>
<dbReference type="PANTHER" id="PTHR33375:SF1">
    <property type="entry name" value="CHROMOSOME-PARTITIONING PROTEIN PARB-RELATED"/>
    <property type="match status" value="1"/>
</dbReference>
<dbReference type="GeneID" id="301841379"/>
<dbReference type="SUPFAM" id="SSF110849">
    <property type="entry name" value="ParB/Sulfiredoxin"/>
    <property type="match status" value="1"/>
</dbReference>
<dbReference type="SMART" id="SM00470">
    <property type="entry name" value="ParB"/>
    <property type="match status" value="1"/>
</dbReference>
<keyword evidence="3" id="KW-1185">Reference proteome</keyword>